<organism evidence="4 5">
    <name type="scientific">Tribonema minus</name>
    <dbReference type="NCBI Taxonomy" id="303371"/>
    <lineage>
        <taxon>Eukaryota</taxon>
        <taxon>Sar</taxon>
        <taxon>Stramenopiles</taxon>
        <taxon>Ochrophyta</taxon>
        <taxon>PX clade</taxon>
        <taxon>Xanthophyceae</taxon>
        <taxon>Tribonematales</taxon>
        <taxon>Tribonemataceae</taxon>
        <taxon>Tribonema</taxon>
    </lineage>
</organism>
<comment type="caution">
    <text evidence="4">The sequence shown here is derived from an EMBL/GenBank/DDBJ whole genome shotgun (WGS) entry which is preliminary data.</text>
</comment>
<keyword evidence="3" id="KW-0812">Transmembrane</keyword>
<feature type="region of interest" description="Disordered" evidence="2">
    <location>
        <begin position="60"/>
        <end position="104"/>
    </location>
</feature>
<accession>A0A836C7P8</accession>
<name>A0A836C7P8_9STRA</name>
<feature type="region of interest" description="Disordered" evidence="2">
    <location>
        <begin position="1"/>
        <end position="28"/>
    </location>
</feature>
<feature type="compositionally biased region" description="Low complexity" evidence="2">
    <location>
        <begin position="66"/>
        <end position="80"/>
    </location>
</feature>
<evidence type="ECO:0000313" key="5">
    <source>
        <dbReference type="Proteomes" id="UP000664859"/>
    </source>
</evidence>
<dbReference type="AlphaFoldDB" id="A0A836C7P8"/>
<reference evidence="4" key="1">
    <citation type="submission" date="2021-02" db="EMBL/GenBank/DDBJ databases">
        <title>First Annotated Genome of the Yellow-green Alga Tribonema minus.</title>
        <authorList>
            <person name="Mahan K.M."/>
        </authorList>
    </citation>
    <scope>NUCLEOTIDE SEQUENCE</scope>
    <source>
        <strain evidence="4">UTEX B ZZ1240</strain>
    </source>
</reference>
<evidence type="ECO:0000256" key="2">
    <source>
        <dbReference type="SAM" id="MobiDB-lite"/>
    </source>
</evidence>
<evidence type="ECO:0000313" key="4">
    <source>
        <dbReference type="EMBL" id="KAG5176110.1"/>
    </source>
</evidence>
<evidence type="ECO:0000256" key="1">
    <source>
        <dbReference type="SAM" id="Coils"/>
    </source>
</evidence>
<feature type="coiled-coil region" evidence="1">
    <location>
        <begin position="420"/>
        <end position="447"/>
    </location>
</feature>
<keyword evidence="5" id="KW-1185">Reference proteome</keyword>
<keyword evidence="3" id="KW-0472">Membrane</keyword>
<proteinExistence type="predicted"/>
<keyword evidence="3" id="KW-1133">Transmembrane helix</keyword>
<feature type="region of interest" description="Disordered" evidence="2">
    <location>
        <begin position="229"/>
        <end position="257"/>
    </location>
</feature>
<keyword evidence="1" id="KW-0175">Coiled coil</keyword>
<sequence>MEVLSSESPRSRESKHTHRRSGSLTALTRLMSKSKLDVNKGDLEVDVYPSASGGVKGMFNFKHNKSPSGTPTAATGTSTPEPMATPVKAVKTPSPKTSPADKGSATIVRPTVTVMSSGLHLLRRTKPQVQAPKRKGLWRRYKTERLPHLIGNIVAVLVALVAVVLYYLPAGGPYLVSRDVPMREGQSLRAGEYMTACVGSAGCKPMYFEMAADGELALYSGTAPTDSRQKLWGSGTGAKKGGRRASSESDAPQMTPPPIALLREGKLFIMQGDAVVWKYPVNRLPREVMQCNSAAVAAAAGALASHLSGDGGLKKKTRVVWTRELDTLLLRHVNLNKTHKAAHGTKAVAWQALSSQLASLPEFAQFEKVPTASVQARFESLAKSWQEQDPKYPWNTTRGPDGEPYEELERALTEVVPTIAKIANERRLDLEERRIALEERKLQLSDKKFELDRQELARQHDVLVRLVSHFTHMSSGCGCIDTANLVTNALAKLD</sequence>
<dbReference type="EMBL" id="JAFCMP010000540">
    <property type="protein sequence ID" value="KAG5176110.1"/>
    <property type="molecule type" value="Genomic_DNA"/>
</dbReference>
<gene>
    <name evidence="4" type="ORF">JKP88DRAFT_265518</name>
</gene>
<feature type="transmembrane region" description="Helical" evidence="3">
    <location>
        <begin position="149"/>
        <end position="168"/>
    </location>
</feature>
<dbReference type="Proteomes" id="UP000664859">
    <property type="component" value="Unassembled WGS sequence"/>
</dbReference>
<evidence type="ECO:0000256" key="3">
    <source>
        <dbReference type="SAM" id="Phobius"/>
    </source>
</evidence>
<protein>
    <submittedName>
        <fullName evidence="4">Uncharacterized protein</fullName>
    </submittedName>
</protein>